<accession>A0ABT8L2P0</accession>
<dbReference type="Pfam" id="PF20130">
    <property type="entry name" value="DUF6520"/>
    <property type="match status" value="1"/>
</dbReference>
<name>A0ABT8L2P0_9BACT</name>
<dbReference type="RefSeq" id="WP_346757291.1">
    <property type="nucleotide sequence ID" value="NZ_JAUJEB010000001.1"/>
</dbReference>
<keyword evidence="2" id="KW-1185">Reference proteome</keyword>
<comment type="caution">
    <text evidence="1">The sequence shown here is derived from an EMBL/GenBank/DDBJ whole genome shotgun (WGS) entry which is preliminary data.</text>
</comment>
<proteinExistence type="predicted"/>
<gene>
    <name evidence="1" type="ORF">QQ020_07870</name>
</gene>
<sequence length="85" mass="8658">MKMTKIILSAFAFMFALAGTVATNVSVAASEVMVLTKVGTFGSGCITIGQCSKGGQIECKTFNGSTAYTLSSGTCGSRVNGSFVL</sequence>
<evidence type="ECO:0000313" key="2">
    <source>
        <dbReference type="Proteomes" id="UP001172083"/>
    </source>
</evidence>
<protein>
    <submittedName>
        <fullName evidence="1">DUF6520 family protein</fullName>
    </submittedName>
</protein>
<reference evidence="1" key="1">
    <citation type="submission" date="2023-06" db="EMBL/GenBank/DDBJ databases">
        <title>Genomic of Agaribacillus aureum.</title>
        <authorList>
            <person name="Wang G."/>
        </authorList>
    </citation>
    <scope>NUCLEOTIDE SEQUENCE</scope>
    <source>
        <strain evidence="1">BMA12</strain>
    </source>
</reference>
<organism evidence="1 2">
    <name type="scientific">Agaribacillus aureus</name>
    <dbReference type="NCBI Taxonomy" id="3051825"/>
    <lineage>
        <taxon>Bacteria</taxon>
        <taxon>Pseudomonadati</taxon>
        <taxon>Bacteroidota</taxon>
        <taxon>Cytophagia</taxon>
        <taxon>Cytophagales</taxon>
        <taxon>Splendidivirgaceae</taxon>
        <taxon>Agaribacillus</taxon>
    </lineage>
</organism>
<dbReference type="Proteomes" id="UP001172083">
    <property type="component" value="Unassembled WGS sequence"/>
</dbReference>
<dbReference type="EMBL" id="JAUJEB010000001">
    <property type="protein sequence ID" value="MDN5211964.1"/>
    <property type="molecule type" value="Genomic_DNA"/>
</dbReference>
<dbReference type="InterPro" id="IPR045391">
    <property type="entry name" value="DUF6520"/>
</dbReference>
<evidence type="ECO:0000313" key="1">
    <source>
        <dbReference type="EMBL" id="MDN5211964.1"/>
    </source>
</evidence>